<accession>A0A3N0Z6V1</accession>
<dbReference type="AlphaFoldDB" id="A0A3N0Z6V1"/>
<reference evidence="1 2" key="1">
    <citation type="submission" date="2018-10" db="EMBL/GenBank/DDBJ databases">
        <title>Genome assembly for a Yunnan-Guizhou Plateau 3E fish, Anabarilius grahami (Regan), and its evolutionary and genetic applications.</title>
        <authorList>
            <person name="Jiang W."/>
        </authorList>
    </citation>
    <scope>NUCLEOTIDE SEQUENCE [LARGE SCALE GENOMIC DNA]</scope>
    <source>
        <strain evidence="1">AG-KIZ</strain>
        <tissue evidence="1">Muscle</tissue>
    </source>
</reference>
<keyword evidence="2" id="KW-1185">Reference proteome</keyword>
<evidence type="ECO:0000313" key="1">
    <source>
        <dbReference type="EMBL" id="ROL54053.1"/>
    </source>
</evidence>
<dbReference type="Proteomes" id="UP000281406">
    <property type="component" value="Unassembled WGS sequence"/>
</dbReference>
<organism evidence="1 2">
    <name type="scientific">Anabarilius grahami</name>
    <name type="common">Kanglang fish</name>
    <name type="synonym">Barilius grahami</name>
    <dbReference type="NCBI Taxonomy" id="495550"/>
    <lineage>
        <taxon>Eukaryota</taxon>
        <taxon>Metazoa</taxon>
        <taxon>Chordata</taxon>
        <taxon>Craniata</taxon>
        <taxon>Vertebrata</taxon>
        <taxon>Euteleostomi</taxon>
        <taxon>Actinopterygii</taxon>
        <taxon>Neopterygii</taxon>
        <taxon>Teleostei</taxon>
        <taxon>Ostariophysi</taxon>
        <taxon>Cypriniformes</taxon>
        <taxon>Xenocyprididae</taxon>
        <taxon>Xenocypridinae</taxon>
        <taxon>Xenocypridinae incertae sedis</taxon>
        <taxon>Anabarilius</taxon>
    </lineage>
</organism>
<protein>
    <submittedName>
        <fullName evidence="1">Uncharacterized protein</fullName>
    </submittedName>
</protein>
<dbReference type="EMBL" id="RJVU01007007">
    <property type="protein sequence ID" value="ROL54053.1"/>
    <property type="molecule type" value="Genomic_DNA"/>
</dbReference>
<proteinExistence type="predicted"/>
<name>A0A3N0Z6V1_ANAGA</name>
<sequence>MKRSLLPCLSRRGRSFQSSVHDVKAFTNMVIWPRLFSDVRRKRRGVKQKCSEWAVSGTPLASVRSRSLETGQTVLSFGRNHRPALPTGPVPRVVL</sequence>
<gene>
    <name evidence="1" type="ORF">DPX16_10476</name>
</gene>
<evidence type="ECO:0000313" key="2">
    <source>
        <dbReference type="Proteomes" id="UP000281406"/>
    </source>
</evidence>
<comment type="caution">
    <text evidence="1">The sequence shown here is derived from an EMBL/GenBank/DDBJ whole genome shotgun (WGS) entry which is preliminary data.</text>
</comment>